<evidence type="ECO:0000256" key="7">
    <source>
        <dbReference type="ARBA" id="ARBA00022779"/>
    </source>
</evidence>
<keyword evidence="7 10" id="KW-0283">Flagellar rotation</keyword>
<evidence type="ECO:0000256" key="2">
    <source>
        <dbReference type="ARBA" id="ARBA00004162"/>
    </source>
</evidence>
<evidence type="ECO:0000256" key="10">
    <source>
        <dbReference type="RuleBase" id="RU364125"/>
    </source>
</evidence>
<name>A0A840HYL6_9SPHN</name>
<proteinExistence type="inferred from homology"/>
<comment type="subcellular location">
    <subcellularLocation>
        <location evidence="10">Cell inner membrane</location>
    </subcellularLocation>
    <subcellularLocation>
        <location evidence="2">Cell membrane</location>
        <topology evidence="2">Single-pass membrane protein</topology>
    </subcellularLocation>
</comment>
<evidence type="ECO:0000256" key="6">
    <source>
        <dbReference type="ARBA" id="ARBA00022692"/>
    </source>
</evidence>
<dbReference type="AlphaFoldDB" id="A0A840HYL6"/>
<keyword evidence="5 10" id="KW-0145">Chemotaxis</keyword>
<evidence type="ECO:0000256" key="5">
    <source>
        <dbReference type="ARBA" id="ARBA00022500"/>
    </source>
</evidence>
<gene>
    <name evidence="12" type="ORF">HNQ99_002805</name>
</gene>
<dbReference type="Pfam" id="PF03748">
    <property type="entry name" value="FliL"/>
    <property type="match status" value="1"/>
</dbReference>
<protein>
    <recommendedName>
        <fullName evidence="10">Flagellar protein FliL</fullName>
    </recommendedName>
</protein>
<keyword evidence="13" id="KW-1185">Reference proteome</keyword>
<dbReference type="RefSeq" id="WP_184476609.1">
    <property type="nucleotide sequence ID" value="NZ_JACHOV010000011.1"/>
</dbReference>
<feature type="region of interest" description="Disordered" evidence="11">
    <location>
        <begin position="63"/>
        <end position="85"/>
    </location>
</feature>
<evidence type="ECO:0000256" key="1">
    <source>
        <dbReference type="ARBA" id="ARBA00002254"/>
    </source>
</evidence>
<dbReference type="GO" id="GO:0071978">
    <property type="term" value="P:bacterial-type flagellum-dependent swarming motility"/>
    <property type="evidence" value="ECO:0007669"/>
    <property type="project" value="TreeGrafter"/>
</dbReference>
<keyword evidence="4" id="KW-1003">Cell membrane</keyword>
<dbReference type="GO" id="GO:0006935">
    <property type="term" value="P:chemotaxis"/>
    <property type="evidence" value="ECO:0007669"/>
    <property type="project" value="UniProtKB-KW"/>
</dbReference>
<keyword evidence="9 10" id="KW-0472">Membrane</keyword>
<comment type="function">
    <text evidence="1 10">Controls the rotational direction of flagella during chemotaxis.</text>
</comment>
<feature type="compositionally biased region" description="Basic and acidic residues" evidence="11">
    <location>
        <begin position="63"/>
        <end position="74"/>
    </location>
</feature>
<sequence>MSDDKSPRKKGKARKWVIIAVLVLILGSAGAAGGFFAAGMLGGTAHAETEDPDRPKLVLKGEGAEPAKEGEKAEPVIGTVDGDGSSPKDAANYQATYYQIEAPFTSNLKDSGSFAQISLAIATYYDSRLLESIKQHEIAVRSTVLMHIADQDEMILSTPQGKEALQKELKAAINKILVEKTGFGGVDNVYFTNFVIQ</sequence>
<evidence type="ECO:0000256" key="8">
    <source>
        <dbReference type="ARBA" id="ARBA00022989"/>
    </source>
</evidence>
<keyword evidence="6" id="KW-0812">Transmembrane</keyword>
<evidence type="ECO:0000256" key="9">
    <source>
        <dbReference type="ARBA" id="ARBA00023136"/>
    </source>
</evidence>
<dbReference type="Proteomes" id="UP000575068">
    <property type="component" value="Unassembled WGS sequence"/>
</dbReference>
<keyword evidence="12" id="KW-0966">Cell projection</keyword>
<dbReference type="GO" id="GO:0005886">
    <property type="term" value="C:plasma membrane"/>
    <property type="evidence" value="ECO:0007669"/>
    <property type="project" value="UniProtKB-SubCell"/>
</dbReference>
<comment type="similarity">
    <text evidence="3 10">Belongs to the FliL family.</text>
</comment>
<organism evidence="12 13">
    <name type="scientific">Rhizorhapis suberifaciens</name>
    <name type="common">corky root of lettuce</name>
    <dbReference type="NCBI Taxonomy" id="13656"/>
    <lineage>
        <taxon>Bacteria</taxon>
        <taxon>Pseudomonadati</taxon>
        <taxon>Pseudomonadota</taxon>
        <taxon>Alphaproteobacteria</taxon>
        <taxon>Sphingomonadales</taxon>
        <taxon>Sphingomonadaceae</taxon>
        <taxon>Rhizorhapis</taxon>
    </lineage>
</organism>
<keyword evidence="12" id="KW-0969">Cilium</keyword>
<dbReference type="PANTHER" id="PTHR35091">
    <property type="entry name" value="FLAGELLAR PROTEIN FLIL"/>
    <property type="match status" value="1"/>
</dbReference>
<dbReference type="InterPro" id="IPR005503">
    <property type="entry name" value="FliL"/>
</dbReference>
<evidence type="ECO:0000256" key="11">
    <source>
        <dbReference type="SAM" id="MobiDB-lite"/>
    </source>
</evidence>
<dbReference type="GO" id="GO:0009425">
    <property type="term" value="C:bacterial-type flagellum basal body"/>
    <property type="evidence" value="ECO:0007669"/>
    <property type="project" value="InterPro"/>
</dbReference>
<keyword evidence="10" id="KW-0997">Cell inner membrane</keyword>
<evidence type="ECO:0000256" key="4">
    <source>
        <dbReference type="ARBA" id="ARBA00022475"/>
    </source>
</evidence>
<comment type="caution">
    <text evidence="12">The sequence shown here is derived from an EMBL/GenBank/DDBJ whole genome shotgun (WGS) entry which is preliminary data.</text>
</comment>
<evidence type="ECO:0000313" key="13">
    <source>
        <dbReference type="Proteomes" id="UP000575068"/>
    </source>
</evidence>
<dbReference type="PANTHER" id="PTHR35091:SF2">
    <property type="entry name" value="FLAGELLAR PROTEIN FLIL"/>
    <property type="match status" value="1"/>
</dbReference>
<keyword evidence="8" id="KW-1133">Transmembrane helix</keyword>
<dbReference type="EMBL" id="JACHOV010000011">
    <property type="protein sequence ID" value="MBB4642474.1"/>
    <property type="molecule type" value="Genomic_DNA"/>
</dbReference>
<evidence type="ECO:0000256" key="3">
    <source>
        <dbReference type="ARBA" id="ARBA00008281"/>
    </source>
</evidence>
<evidence type="ECO:0000313" key="12">
    <source>
        <dbReference type="EMBL" id="MBB4642474.1"/>
    </source>
</evidence>
<reference evidence="12 13" key="1">
    <citation type="submission" date="2020-08" db="EMBL/GenBank/DDBJ databases">
        <title>Genomic Encyclopedia of Type Strains, Phase IV (KMG-IV): sequencing the most valuable type-strain genomes for metagenomic binning, comparative biology and taxonomic classification.</title>
        <authorList>
            <person name="Goeker M."/>
        </authorList>
    </citation>
    <scope>NUCLEOTIDE SEQUENCE [LARGE SCALE GENOMIC DNA]</scope>
    <source>
        <strain evidence="12 13">DSM 7465</strain>
    </source>
</reference>
<keyword evidence="12" id="KW-0282">Flagellum</keyword>
<accession>A0A840HYL6</accession>